<accession>A0ACC1IMD4</accession>
<dbReference type="Proteomes" id="UP001150581">
    <property type="component" value="Unassembled WGS sequence"/>
</dbReference>
<evidence type="ECO:0000313" key="2">
    <source>
        <dbReference type="Proteomes" id="UP001150581"/>
    </source>
</evidence>
<comment type="caution">
    <text evidence="1">The sequence shown here is derived from an EMBL/GenBank/DDBJ whole genome shotgun (WGS) entry which is preliminary data.</text>
</comment>
<organism evidence="1 2">
    <name type="scientific">Kickxella alabastrina</name>
    <dbReference type="NCBI Taxonomy" id="61397"/>
    <lineage>
        <taxon>Eukaryota</taxon>
        <taxon>Fungi</taxon>
        <taxon>Fungi incertae sedis</taxon>
        <taxon>Zoopagomycota</taxon>
        <taxon>Kickxellomycotina</taxon>
        <taxon>Kickxellomycetes</taxon>
        <taxon>Kickxellales</taxon>
        <taxon>Kickxellaceae</taxon>
        <taxon>Kickxella</taxon>
    </lineage>
</organism>
<reference evidence="1" key="1">
    <citation type="submission" date="2022-07" db="EMBL/GenBank/DDBJ databases">
        <title>Phylogenomic reconstructions and comparative analyses of Kickxellomycotina fungi.</title>
        <authorList>
            <person name="Reynolds N.K."/>
            <person name="Stajich J.E."/>
            <person name="Barry K."/>
            <person name="Grigoriev I.V."/>
            <person name="Crous P."/>
            <person name="Smith M.E."/>
        </authorList>
    </citation>
    <scope>NUCLEOTIDE SEQUENCE</scope>
    <source>
        <strain evidence="1">Benny 63K</strain>
    </source>
</reference>
<gene>
    <name evidence="1" type="ORF">LPJ66_005522</name>
</gene>
<name>A0ACC1IMD4_9FUNG</name>
<dbReference type="EMBL" id="JANBPG010000777">
    <property type="protein sequence ID" value="KAJ1893849.1"/>
    <property type="molecule type" value="Genomic_DNA"/>
</dbReference>
<sequence length="322" mass="34936">MQSKQKQRQSISFSVPRFVHFDTTLEHTRLFYKTESPKQASSDPVFNASSPRAQPTVAQGNMIMTPVRKPTPSFLPFEASPVVLESVTYSAGAFSGTIKVHNLDFEKTVLMRLSKDAWKTFEDVKASFVRSIVVADGSRPGVDRFRFSTPLNATAPKEVAMCVCYRVGGQEYWDNNNGANYLFKLAPAPASASAITTTTRAPSSSASGSPTVVRKSASGFSYGFGAPTVRRASKPPSLTPASTVSSADTRRYMRYSENLFSSAAAASTYTAGLPMFSTSPWSMYGELSASDIHREQSSMCTGSPLSSAHHAWSPFPTTLLHC</sequence>
<protein>
    <submittedName>
        <fullName evidence="1">Uncharacterized protein</fullName>
    </submittedName>
</protein>
<proteinExistence type="predicted"/>
<keyword evidence="2" id="KW-1185">Reference proteome</keyword>
<evidence type="ECO:0000313" key="1">
    <source>
        <dbReference type="EMBL" id="KAJ1893849.1"/>
    </source>
</evidence>